<dbReference type="PROSITE" id="PS50102">
    <property type="entry name" value="RRM"/>
    <property type="match status" value="1"/>
</dbReference>
<dbReference type="InterPro" id="IPR035979">
    <property type="entry name" value="RBD_domain_sf"/>
</dbReference>
<feature type="region of interest" description="Disordered" evidence="3">
    <location>
        <begin position="1"/>
        <end position="115"/>
    </location>
</feature>
<dbReference type="Gene3D" id="3.30.70.330">
    <property type="match status" value="2"/>
</dbReference>
<dbReference type="OrthoDB" id="442677at2759"/>
<accession>L1JNP1</accession>
<feature type="compositionally biased region" description="Basic and acidic residues" evidence="3">
    <location>
        <begin position="35"/>
        <end position="62"/>
    </location>
</feature>
<dbReference type="STRING" id="905079.L1JNP1"/>
<dbReference type="SUPFAM" id="SSF54928">
    <property type="entry name" value="RNA-binding domain, RBD"/>
    <property type="match status" value="2"/>
</dbReference>
<dbReference type="GO" id="GO:0003723">
    <property type="term" value="F:RNA binding"/>
    <property type="evidence" value="ECO:0007669"/>
    <property type="project" value="UniProtKB-UniRule"/>
</dbReference>
<dbReference type="eggNOG" id="KOG0118">
    <property type="taxonomic scope" value="Eukaryota"/>
</dbReference>
<dbReference type="KEGG" id="gtt:GUITHDRAFT_104476"/>
<dbReference type="InterPro" id="IPR000504">
    <property type="entry name" value="RRM_dom"/>
</dbReference>
<reference evidence="7" key="2">
    <citation type="submission" date="2012-11" db="EMBL/GenBank/DDBJ databases">
        <authorList>
            <person name="Kuo A."/>
            <person name="Curtis B.A."/>
            <person name="Tanifuji G."/>
            <person name="Burki F."/>
            <person name="Gruber A."/>
            <person name="Irimia M."/>
            <person name="Maruyama S."/>
            <person name="Arias M.C."/>
            <person name="Ball S.G."/>
            <person name="Gile G.H."/>
            <person name="Hirakawa Y."/>
            <person name="Hopkins J.F."/>
            <person name="Rensing S.A."/>
            <person name="Schmutz J."/>
            <person name="Symeonidi A."/>
            <person name="Elias M."/>
            <person name="Eveleigh R.J."/>
            <person name="Herman E.K."/>
            <person name="Klute M.J."/>
            <person name="Nakayama T."/>
            <person name="Obornik M."/>
            <person name="Reyes-Prieto A."/>
            <person name="Armbrust E.V."/>
            <person name="Aves S.J."/>
            <person name="Beiko R.G."/>
            <person name="Coutinho P."/>
            <person name="Dacks J.B."/>
            <person name="Durnford D.G."/>
            <person name="Fast N.M."/>
            <person name="Green B.R."/>
            <person name="Grisdale C."/>
            <person name="Hempe F."/>
            <person name="Henrissat B."/>
            <person name="Hoppner M.P."/>
            <person name="Ishida K.-I."/>
            <person name="Kim E."/>
            <person name="Koreny L."/>
            <person name="Kroth P.G."/>
            <person name="Liu Y."/>
            <person name="Malik S.-B."/>
            <person name="Maier U.G."/>
            <person name="McRose D."/>
            <person name="Mock T."/>
            <person name="Neilson J.A."/>
            <person name="Onodera N.T."/>
            <person name="Poole A.M."/>
            <person name="Pritham E.J."/>
            <person name="Richards T.A."/>
            <person name="Rocap G."/>
            <person name="Roy S.W."/>
            <person name="Sarai C."/>
            <person name="Schaack S."/>
            <person name="Shirato S."/>
            <person name="Slamovits C.H."/>
            <person name="Spencer D.F."/>
            <person name="Suzuki S."/>
            <person name="Worden A.Z."/>
            <person name="Zauner S."/>
            <person name="Barry K."/>
            <person name="Bell C."/>
            <person name="Bharti A.K."/>
            <person name="Crow J.A."/>
            <person name="Grimwood J."/>
            <person name="Kramer R."/>
            <person name="Lindquist E."/>
            <person name="Lucas S."/>
            <person name="Salamov A."/>
            <person name="McFadden G.I."/>
            <person name="Lane C.E."/>
            <person name="Keeling P.J."/>
            <person name="Gray M.W."/>
            <person name="Grigoriev I.V."/>
            <person name="Archibald J.M."/>
        </authorList>
    </citation>
    <scope>NUCLEOTIDE SEQUENCE</scope>
    <source>
        <strain evidence="7">CCMP2712</strain>
    </source>
</reference>
<name>L1JNP1_GUITC</name>
<dbReference type="HOGENOM" id="CLU_774888_0_0_1"/>
<reference evidence="5 7" key="1">
    <citation type="journal article" date="2012" name="Nature">
        <title>Algal genomes reveal evolutionary mosaicism and the fate of nucleomorphs.</title>
        <authorList>
            <consortium name="DOE Joint Genome Institute"/>
            <person name="Curtis B.A."/>
            <person name="Tanifuji G."/>
            <person name="Burki F."/>
            <person name="Gruber A."/>
            <person name="Irimia M."/>
            <person name="Maruyama S."/>
            <person name="Arias M.C."/>
            <person name="Ball S.G."/>
            <person name="Gile G.H."/>
            <person name="Hirakawa Y."/>
            <person name="Hopkins J.F."/>
            <person name="Kuo A."/>
            <person name="Rensing S.A."/>
            <person name="Schmutz J."/>
            <person name="Symeonidi A."/>
            <person name="Elias M."/>
            <person name="Eveleigh R.J."/>
            <person name="Herman E.K."/>
            <person name="Klute M.J."/>
            <person name="Nakayama T."/>
            <person name="Obornik M."/>
            <person name="Reyes-Prieto A."/>
            <person name="Armbrust E.V."/>
            <person name="Aves S.J."/>
            <person name="Beiko R.G."/>
            <person name="Coutinho P."/>
            <person name="Dacks J.B."/>
            <person name="Durnford D.G."/>
            <person name="Fast N.M."/>
            <person name="Green B.R."/>
            <person name="Grisdale C.J."/>
            <person name="Hempel F."/>
            <person name="Henrissat B."/>
            <person name="Hoppner M.P."/>
            <person name="Ishida K."/>
            <person name="Kim E."/>
            <person name="Koreny L."/>
            <person name="Kroth P.G."/>
            <person name="Liu Y."/>
            <person name="Malik S.B."/>
            <person name="Maier U.G."/>
            <person name="McRose D."/>
            <person name="Mock T."/>
            <person name="Neilson J.A."/>
            <person name="Onodera N.T."/>
            <person name="Poole A.M."/>
            <person name="Pritham E.J."/>
            <person name="Richards T.A."/>
            <person name="Rocap G."/>
            <person name="Roy S.W."/>
            <person name="Sarai C."/>
            <person name="Schaack S."/>
            <person name="Shirato S."/>
            <person name="Slamovits C.H."/>
            <person name="Spencer D.F."/>
            <person name="Suzuki S."/>
            <person name="Worden A.Z."/>
            <person name="Zauner S."/>
            <person name="Barry K."/>
            <person name="Bell C."/>
            <person name="Bharti A.K."/>
            <person name="Crow J.A."/>
            <person name="Grimwood J."/>
            <person name="Kramer R."/>
            <person name="Lindquist E."/>
            <person name="Lucas S."/>
            <person name="Salamov A."/>
            <person name="McFadden G.I."/>
            <person name="Lane C.E."/>
            <person name="Keeling P.J."/>
            <person name="Gray M.W."/>
            <person name="Grigoriev I.V."/>
            <person name="Archibald J.M."/>
        </authorList>
    </citation>
    <scope>NUCLEOTIDE SEQUENCE</scope>
    <source>
        <strain evidence="5 7">CCMP2712</strain>
    </source>
</reference>
<dbReference type="EMBL" id="JH992980">
    <property type="protein sequence ID" value="EKX50082.1"/>
    <property type="molecule type" value="Genomic_DNA"/>
</dbReference>
<dbReference type="EnsemblProtists" id="EKX50082">
    <property type="protein sequence ID" value="EKX50082"/>
    <property type="gene ID" value="GUITHDRAFT_104476"/>
</dbReference>
<gene>
    <name evidence="5" type="ORF">GUITHDRAFT_104476</name>
</gene>
<dbReference type="RefSeq" id="XP_005837062.1">
    <property type="nucleotide sequence ID" value="XM_005837005.1"/>
</dbReference>
<feature type="compositionally biased region" description="Basic and acidic residues" evidence="3">
    <location>
        <begin position="293"/>
        <end position="308"/>
    </location>
</feature>
<feature type="region of interest" description="Disordered" evidence="3">
    <location>
        <begin position="272"/>
        <end position="358"/>
    </location>
</feature>
<dbReference type="PaxDb" id="55529-EKX50082"/>
<feature type="domain" description="RRM" evidence="4">
    <location>
        <begin position="116"/>
        <end position="210"/>
    </location>
</feature>
<dbReference type="Proteomes" id="UP000011087">
    <property type="component" value="Unassembled WGS sequence"/>
</dbReference>
<evidence type="ECO:0000256" key="2">
    <source>
        <dbReference type="PROSITE-ProRule" id="PRU00176"/>
    </source>
</evidence>
<feature type="compositionally biased region" description="Basic and acidic residues" evidence="3">
    <location>
        <begin position="75"/>
        <end position="86"/>
    </location>
</feature>
<dbReference type="PANTHER" id="PTHR23236:SF11">
    <property type="entry name" value="EUKARYOTIC TRANSLATION INITIATION FACTOR 4H"/>
    <property type="match status" value="1"/>
</dbReference>
<dbReference type="SMART" id="SM00360">
    <property type="entry name" value="RRM"/>
    <property type="match status" value="2"/>
</dbReference>
<protein>
    <recommendedName>
        <fullName evidence="4">RRM domain-containing protein</fullName>
    </recommendedName>
</protein>
<dbReference type="AlphaFoldDB" id="L1JNP1"/>
<dbReference type="PANTHER" id="PTHR23236">
    <property type="entry name" value="EUKARYOTIC TRANSLATION INITIATION FACTOR 4B/4H"/>
    <property type="match status" value="1"/>
</dbReference>
<evidence type="ECO:0000256" key="3">
    <source>
        <dbReference type="SAM" id="MobiDB-lite"/>
    </source>
</evidence>
<keyword evidence="1 2" id="KW-0694">RNA-binding</keyword>
<dbReference type="InterPro" id="IPR012677">
    <property type="entry name" value="Nucleotide-bd_a/b_plait_sf"/>
</dbReference>
<feature type="compositionally biased region" description="Acidic residues" evidence="3">
    <location>
        <begin position="87"/>
        <end position="99"/>
    </location>
</feature>
<keyword evidence="7" id="KW-1185">Reference proteome</keyword>
<evidence type="ECO:0000313" key="7">
    <source>
        <dbReference type="Proteomes" id="UP000011087"/>
    </source>
</evidence>
<dbReference type="CDD" id="cd12394">
    <property type="entry name" value="RRM1_RBM34"/>
    <property type="match status" value="1"/>
</dbReference>
<evidence type="ECO:0000256" key="1">
    <source>
        <dbReference type="ARBA" id="ARBA00022884"/>
    </source>
</evidence>
<evidence type="ECO:0000259" key="4">
    <source>
        <dbReference type="PROSITE" id="PS50102"/>
    </source>
</evidence>
<evidence type="ECO:0000313" key="6">
    <source>
        <dbReference type="EnsemblProtists" id="EKX50082"/>
    </source>
</evidence>
<dbReference type="OMA" id="KCTDEQM"/>
<reference evidence="6" key="3">
    <citation type="submission" date="2016-03" db="UniProtKB">
        <authorList>
            <consortium name="EnsemblProtists"/>
        </authorList>
    </citation>
    <scope>IDENTIFICATION</scope>
</reference>
<sequence length="358" mass="40045">MVLQLDVGINKEDSNKLPAIDDFFGSYGKHASNLDVERQHNSPRQTERTKRKAVLEPDAQKDKRTKTKTAAKASSKLDKKIEAKESQEDEEEEEQETGVDADSRESDGNEEEALERTLFVGGVPLASTRKSIKKFFQEFGFIESVRMRSIPISNPKLPKKTSIALGMVNSERETCNAYVRFKEKGSVAKALSKNGSLMEGHRIKVDHANISKNYNVRLSVFVGNLPFNAGKRFHKHGFGYVTFTNAEEVQLALKKHEAKFEGRALRVVRAAKRPAQTETSKEDSGKFSGAKRRLLEKGKQLDEIDKGKSSKKARTVPQFKAPKPKGGIVKGGKKRMRAKKAQQAAQKAAKKMTKKRKT</sequence>
<evidence type="ECO:0000313" key="5">
    <source>
        <dbReference type="EMBL" id="EKX50082.1"/>
    </source>
</evidence>
<organism evidence="5">
    <name type="scientific">Guillardia theta (strain CCMP2712)</name>
    <name type="common">Cryptophyte</name>
    <dbReference type="NCBI Taxonomy" id="905079"/>
    <lineage>
        <taxon>Eukaryota</taxon>
        <taxon>Cryptophyceae</taxon>
        <taxon>Pyrenomonadales</taxon>
        <taxon>Geminigeraceae</taxon>
        <taxon>Guillardia</taxon>
    </lineage>
</organism>
<feature type="compositionally biased region" description="Basic residues" evidence="3">
    <location>
        <begin position="331"/>
        <end position="340"/>
    </location>
</feature>
<dbReference type="GeneID" id="17306650"/>
<feature type="compositionally biased region" description="Basic residues" evidence="3">
    <location>
        <begin position="348"/>
        <end position="358"/>
    </location>
</feature>
<proteinExistence type="predicted"/>